<accession>A0AAN6UG55</accession>
<organism evidence="2 3">
    <name type="scientific">Trichocladium antarcticum</name>
    <dbReference type="NCBI Taxonomy" id="1450529"/>
    <lineage>
        <taxon>Eukaryota</taxon>
        <taxon>Fungi</taxon>
        <taxon>Dikarya</taxon>
        <taxon>Ascomycota</taxon>
        <taxon>Pezizomycotina</taxon>
        <taxon>Sordariomycetes</taxon>
        <taxon>Sordariomycetidae</taxon>
        <taxon>Sordariales</taxon>
        <taxon>Chaetomiaceae</taxon>
        <taxon>Trichocladium</taxon>
    </lineage>
</organism>
<keyword evidence="1" id="KW-0732">Signal</keyword>
<dbReference type="AlphaFoldDB" id="A0AAN6UG55"/>
<keyword evidence="3" id="KW-1185">Reference proteome</keyword>
<dbReference type="InterPro" id="IPR045564">
    <property type="entry name" value="DUF5910"/>
</dbReference>
<dbReference type="Pfam" id="PF19287">
    <property type="entry name" value="DUF5910"/>
    <property type="match status" value="1"/>
</dbReference>
<feature type="signal peptide" evidence="1">
    <location>
        <begin position="1"/>
        <end position="15"/>
    </location>
</feature>
<proteinExistence type="predicted"/>
<name>A0AAN6UG55_9PEZI</name>
<reference evidence="2" key="1">
    <citation type="journal article" date="2023" name="Mol. Phylogenet. Evol.">
        <title>Genome-scale phylogeny and comparative genomics of the fungal order Sordariales.</title>
        <authorList>
            <person name="Hensen N."/>
            <person name="Bonometti L."/>
            <person name="Westerberg I."/>
            <person name="Brannstrom I.O."/>
            <person name="Guillou S."/>
            <person name="Cros-Aarteil S."/>
            <person name="Calhoun S."/>
            <person name="Haridas S."/>
            <person name="Kuo A."/>
            <person name="Mondo S."/>
            <person name="Pangilinan J."/>
            <person name="Riley R."/>
            <person name="LaButti K."/>
            <person name="Andreopoulos B."/>
            <person name="Lipzen A."/>
            <person name="Chen C."/>
            <person name="Yan M."/>
            <person name="Daum C."/>
            <person name="Ng V."/>
            <person name="Clum A."/>
            <person name="Steindorff A."/>
            <person name="Ohm R.A."/>
            <person name="Martin F."/>
            <person name="Silar P."/>
            <person name="Natvig D.O."/>
            <person name="Lalanne C."/>
            <person name="Gautier V."/>
            <person name="Ament-Velasquez S.L."/>
            <person name="Kruys A."/>
            <person name="Hutchinson M.I."/>
            <person name="Powell A.J."/>
            <person name="Barry K."/>
            <person name="Miller A.N."/>
            <person name="Grigoriev I.V."/>
            <person name="Debuchy R."/>
            <person name="Gladieux P."/>
            <person name="Hiltunen Thoren M."/>
            <person name="Johannesson H."/>
        </authorList>
    </citation>
    <scope>NUCLEOTIDE SEQUENCE</scope>
    <source>
        <strain evidence="2">CBS 123565</strain>
    </source>
</reference>
<protein>
    <submittedName>
        <fullName evidence="2">Uncharacterized protein</fullName>
    </submittedName>
</protein>
<evidence type="ECO:0000313" key="2">
    <source>
        <dbReference type="EMBL" id="KAK4132423.1"/>
    </source>
</evidence>
<reference evidence="2" key="2">
    <citation type="submission" date="2023-05" db="EMBL/GenBank/DDBJ databases">
        <authorList>
            <consortium name="Lawrence Berkeley National Laboratory"/>
            <person name="Steindorff A."/>
            <person name="Hensen N."/>
            <person name="Bonometti L."/>
            <person name="Westerberg I."/>
            <person name="Brannstrom I.O."/>
            <person name="Guillou S."/>
            <person name="Cros-Aarteil S."/>
            <person name="Calhoun S."/>
            <person name="Haridas S."/>
            <person name="Kuo A."/>
            <person name="Mondo S."/>
            <person name="Pangilinan J."/>
            <person name="Riley R."/>
            <person name="Labutti K."/>
            <person name="Andreopoulos B."/>
            <person name="Lipzen A."/>
            <person name="Chen C."/>
            <person name="Yanf M."/>
            <person name="Daum C."/>
            <person name="Ng V."/>
            <person name="Clum A."/>
            <person name="Ohm R."/>
            <person name="Martin F."/>
            <person name="Silar P."/>
            <person name="Natvig D."/>
            <person name="Lalanne C."/>
            <person name="Gautier V."/>
            <person name="Ament-Velasquez S.L."/>
            <person name="Kruys A."/>
            <person name="Hutchinson M.I."/>
            <person name="Powell A.J."/>
            <person name="Barry K."/>
            <person name="Miller A.N."/>
            <person name="Grigoriev I.V."/>
            <person name="Debuchy R."/>
            <person name="Gladieux P."/>
            <person name="Thoren M.H."/>
            <person name="Johannesson H."/>
        </authorList>
    </citation>
    <scope>NUCLEOTIDE SEQUENCE</scope>
    <source>
        <strain evidence="2">CBS 123565</strain>
    </source>
</reference>
<feature type="non-terminal residue" evidence="2">
    <location>
        <position position="220"/>
    </location>
</feature>
<comment type="caution">
    <text evidence="2">The sequence shown here is derived from an EMBL/GenBank/DDBJ whole genome shotgun (WGS) entry which is preliminary data.</text>
</comment>
<evidence type="ECO:0000313" key="3">
    <source>
        <dbReference type="Proteomes" id="UP001304895"/>
    </source>
</evidence>
<feature type="chain" id="PRO_5042941924" evidence="1">
    <location>
        <begin position="16"/>
        <end position="220"/>
    </location>
</feature>
<evidence type="ECO:0000256" key="1">
    <source>
        <dbReference type="SAM" id="SignalP"/>
    </source>
</evidence>
<dbReference type="Proteomes" id="UP001304895">
    <property type="component" value="Unassembled WGS sequence"/>
</dbReference>
<dbReference type="EMBL" id="MU853418">
    <property type="protein sequence ID" value="KAK4132423.1"/>
    <property type="molecule type" value="Genomic_DNA"/>
</dbReference>
<gene>
    <name evidence="2" type="ORF">BT67DRAFT_407186</name>
</gene>
<sequence>MKFWALLALAASVAAIPFDGGILHKRAGGRIHIGYRIVSKEEADAINNNGGKAVQSRGTMGRQLGTGTYISPAFHDFPDYDTSKGLPWDCAVTIDAAAWAGFKKAWVPKLFEFPEDKEKNPDKCRPLPLWTPRWVANRKRFLKHLDATSTPENTVLFAVVLGHEAKRQALIPPAIISSVDVYLAQCAEREPGSESNAQIGALGTVDWGVEDMRGWGVGVD</sequence>